<comment type="subcellular location">
    <subcellularLocation>
        <location evidence="1 10">Nucleus</location>
    </subcellularLocation>
</comment>
<dbReference type="PROSITE" id="PS50023">
    <property type="entry name" value="LIM_DOMAIN_2"/>
    <property type="match status" value="2"/>
</dbReference>
<name>A0AAD4RBG4_9BILA</name>
<evidence type="ECO:0000256" key="11">
    <source>
        <dbReference type="SAM" id="MobiDB-lite"/>
    </source>
</evidence>
<dbReference type="InterPro" id="IPR001356">
    <property type="entry name" value="HD"/>
</dbReference>
<evidence type="ECO:0000256" key="9">
    <source>
        <dbReference type="PROSITE-ProRule" id="PRU00125"/>
    </source>
</evidence>
<dbReference type="Pfam" id="PF00046">
    <property type="entry name" value="Homeodomain"/>
    <property type="match status" value="1"/>
</dbReference>
<evidence type="ECO:0000256" key="5">
    <source>
        <dbReference type="ARBA" id="ARBA00023038"/>
    </source>
</evidence>
<reference evidence="13" key="1">
    <citation type="submission" date="2022-01" db="EMBL/GenBank/DDBJ databases">
        <title>Genome Sequence Resource for Two Populations of Ditylenchus destructor, the Migratory Endoparasitic Phytonematode.</title>
        <authorList>
            <person name="Zhang H."/>
            <person name="Lin R."/>
            <person name="Xie B."/>
        </authorList>
    </citation>
    <scope>NUCLEOTIDE SEQUENCE</scope>
    <source>
        <strain evidence="13">BazhouSP</strain>
    </source>
</reference>
<dbReference type="InterPro" id="IPR001781">
    <property type="entry name" value="Znf_LIM"/>
</dbReference>
<evidence type="ECO:0000313" key="13">
    <source>
        <dbReference type="EMBL" id="KAI1723564.1"/>
    </source>
</evidence>
<dbReference type="AlphaFoldDB" id="A0AAD4RBG4"/>
<accession>A0AAD4RBG4</accession>
<protein>
    <submittedName>
        <fullName evidence="13">LIM domain-containing protein</fullName>
    </submittedName>
</protein>
<keyword evidence="14" id="KW-1185">Reference proteome</keyword>
<evidence type="ECO:0000256" key="8">
    <source>
        <dbReference type="ARBA" id="ARBA00023242"/>
    </source>
</evidence>
<dbReference type="GO" id="GO:0046872">
    <property type="term" value="F:metal ion binding"/>
    <property type="evidence" value="ECO:0007669"/>
    <property type="project" value="UniProtKB-KW"/>
</dbReference>
<evidence type="ECO:0000256" key="6">
    <source>
        <dbReference type="ARBA" id="ARBA00023125"/>
    </source>
</evidence>
<proteinExistence type="predicted"/>
<dbReference type="InterPro" id="IPR050453">
    <property type="entry name" value="LIM_Homeobox_TF"/>
</dbReference>
<keyword evidence="7 10" id="KW-0371">Homeobox</keyword>
<evidence type="ECO:0000256" key="3">
    <source>
        <dbReference type="ARBA" id="ARBA00022737"/>
    </source>
</evidence>
<dbReference type="GO" id="GO:0005634">
    <property type="term" value="C:nucleus"/>
    <property type="evidence" value="ECO:0007669"/>
    <property type="project" value="UniProtKB-SubCell"/>
</dbReference>
<keyword evidence="3" id="KW-0677">Repeat</keyword>
<dbReference type="EMBL" id="JAKKPZ010000003">
    <property type="protein sequence ID" value="KAI1723564.1"/>
    <property type="molecule type" value="Genomic_DNA"/>
</dbReference>
<evidence type="ECO:0000256" key="10">
    <source>
        <dbReference type="RuleBase" id="RU000682"/>
    </source>
</evidence>
<keyword evidence="2 9" id="KW-0479">Metal-binding</keyword>
<sequence length="529" mass="57878">MLNYRHHAHSLTDSDSDYYDVNYIPNFSRTSSTSDNSLCTTMNCPNYSNHSDTSQMEHTQGPLEAIGRVVNAIDSPQSTIDGIAKPNFTTTEKSMKVERKSPTLEIEKQSDCGQENENVCRACNRLITDPFLLKISSRPFHENCAVCTICGLALKTKDCQQEKCYERKGKLFCKMHYFNDFSPYQCSGCCRGISPDDMVYKLKMEIVYHVECHKCFQCGKQLVPGEQILVDENNKTVSCVNHSYDSAVQVLSNLNTNVPCQASSFNFPNLFHNTLQLSEHLESQPAAFSTSLLSLATAANSLPTLPMNPPITSLEANTHTCLNSVISHPNSCIGCCTNSRAESNEQHISMNILAAAVAANTFGELNIDCNAQEIIGTNQENTATLASHTPNFDTQLASTFLPPIGESFPIKTASCSSMSDSPPGSISIRLGSSNGSTMNNEDVFAAENLPNEDSKYARRRGPRTTIKQEQLDVLNQIFAATPKPSKHARAKLALDTGLNSIAQPISRDSTPSVGSTSSYSPMDGSQNPQ</sequence>
<dbReference type="GO" id="GO:0030182">
    <property type="term" value="P:neuron differentiation"/>
    <property type="evidence" value="ECO:0007669"/>
    <property type="project" value="TreeGrafter"/>
</dbReference>
<evidence type="ECO:0000256" key="1">
    <source>
        <dbReference type="ARBA" id="ARBA00004123"/>
    </source>
</evidence>
<feature type="domain" description="LIM zinc-binding" evidence="12">
    <location>
        <begin position="118"/>
        <end position="183"/>
    </location>
</feature>
<comment type="caution">
    <text evidence="13">The sequence shown here is derived from an EMBL/GenBank/DDBJ whole genome shotgun (WGS) entry which is preliminary data.</text>
</comment>
<feature type="domain" description="LIM zinc-binding" evidence="12">
    <location>
        <begin position="184"/>
        <end position="250"/>
    </location>
</feature>
<organism evidence="13 14">
    <name type="scientific">Ditylenchus destructor</name>
    <dbReference type="NCBI Taxonomy" id="166010"/>
    <lineage>
        <taxon>Eukaryota</taxon>
        <taxon>Metazoa</taxon>
        <taxon>Ecdysozoa</taxon>
        <taxon>Nematoda</taxon>
        <taxon>Chromadorea</taxon>
        <taxon>Rhabditida</taxon>
        <taxon>Tylenchina</taxon>
        <taxon>Tylenchomorpha</taxon>
        <taxon>Sphaerularioidea</taxon>
        <taxon>Anguinidae</taxon>
        <taxon>Anguininae</taxon>
        <taxon>Ditylenchus</taxon>
    </lineage>
</organism>
<feature type="region of interest" description="Disordered" evidence="11">
    <location>
        <begin position="496"/>
        <end position="529"/>
    </location>
</feature>
<feature type="compositionally biased region" description="Low complexity" evidence="11">
    <location>
        <begin position="506"/>
        <end position="520"/>
    </location>
</feature>
<dbReference type="GO" id="GO:0000977">
    <property type="term" value="F:RNA polymerase II transcription regulatory region sequence-specific DNA binding"/>
    <property type="evidence" value="ECO:0007669"/>
    <property type="project" value="TreeGrafter"/>
</dbReference>
<dbReference type="GO" id="GO:0000981">
    <property type="term" value="F:DNA-binding transcription factor activity, RNA polymerase II-specific"/>
    <property type="evidence" value="ECO:0007669"/>
    <property type="project" value="TreeGrafter"/>
</dbReference>
<keyword evidence="4 9" id="KW-0862">Zinc</keyword>
<dbReference type="Gene3D" id="2.10.110.10">
    <property type="entry name" value="Cysteine Rich Protein"/>
    <property type="match status" value="2"/>
</dbReference>
<dbReference type="Pfam" id="PF00412">
    <property type="entry name" value="LIM"/>
    <property type="match status" value="2"/>
</dbReference>
<evidence type="ECO:0000313" key="14">
    <source>
        <dbReference type="Proteomes" id="UP001201812"/>
    </source>
</evidence>
<dbReference type="PANTHER" id="PTHR24208">
    <property type="entry name" value="LIM/HOMEOBOX PROTEIN LHX"/>
    <property type="match status" value="1"/>
</dbReference>
<dbReference type="SUPFAM" id="SSF57716">
    <property type="entry name" value="Glucocorticoid receptor-like (DNA-binding domain)"/>
    <property type="match status" value="1"/>
</dbReference>
<evidence type="ECO:0000256" key="7">
    <source>
        <dbReference type="ARBA" id="ARBA00023155"/>
    </source>
</evidence>
<evidence type="ECO:0000256" key="4">
    <source>
        <dbReference type="ARBA" id="ARBA00022833"/>
    </source>
</evidence>
<evidence type="ECO:0000259" key="12">
    <source>
        <dbReference type="PROSITE" id="PS50023"/>
    </source>
</evidence>
<dbReference type="Gene3D" id="1.10.10.60">
    <property type="entry name" value="Homeodomain-like"/>
    <property type="match status" value="1"/>
</dbReference>
<keyword evidence="5 9" id="KW-0440">LIM domain</keyword>
<dbReference type="SMART" id="SM00132">
    <property type="entry name" value="LIM"/>
    <property type="match status" value="2"/>
</dbReference>
<dbReference type="PROSITE" id="PS00478">
    <property type="entry name" value="LIM_DOMAIN_1"/>
    <property type="match status" value="1"/>
</dbReference>
<gene>
    <name evidence="13" type="ORF">DdX_03726</name>
</gene>
<dbReference type="PANTHER" id="PTHR24208:SF170">
    <property type="entry name" value="MECHANOSENSORY PROTEIN 3"/>
    <property type="match status" value="1"/>
</dbReference>
<dbReference type="InterPro" id="IPR009057">
    <property type="entry name" value="Homeodomain-like_sf"/>
</dbReference>
<dbReference type="CDD" id="cd00086">
    <property type="entry name" value="homeodomain"/>
    <property type="match status" value="1"/>
</dbReference>
<dbReference type="SUPFAM" id="SSF46689">
    <property type="entry name" value="Homeodomain-like"/>
    <property type="match status" value="1"/>
</dbReference>
<keyword evidence="6 10" id="KW-0238">DNA-binding</keyword>
<dbReference type="Proteomes" id="UP001201812">
    <property type="component" value="Unassembled WGS sequence"/>
</dbReference>
<keyword evidence="8 10" id="KW-0539">Nucleus</keyword>
<evidence type="ECO:0000256" key="2">
    <source>
        <dbReference type="ARBA" id="ARBA00022723"/>
    </source>
</evidence>